<dbReference type="InterPro" id="IPR038261">
    <property type="entry name" value="GPP34-like_sf"/>
</dbReference>
<evidence type="ECO:0000256" key="4">
    <source>
        <dbReference type="ARBA" id="ARBA00023136"/>
    </source>
</evidence>
<comment type="subcellular location">
    <subcellularLocation>
        <location evidence="1">Golgi apparatus membrane</location>
        <topology evidence="1">Peripheral membrane protein</topology>
        <orientation evidence="1">Cytoplasmic side</orientation>
    </subcellularLocation>
</comment>
<name>A0ABY6HPM1_9ARCH</name>
<evidence type="ECO:0000313" key="6">
    <source>
        <dbReference type="Proteomes" id="UP001208689"/>
    </source>
</evidence>
<dbReference type="EMBL" id="CP104013">
    <property type="protein sequence ID" value="UYP45459.1"/>
    <property type="molecule type" value="Genomic_DNA"/>
</dbReference>
<dbReference type="Gene3D" id="1.10.3630.10">
    <property type="entry name" value="yeast vps74-n-term truncation variant domain like"/>
    <property type="match status" value="1"/>
</dbReference>
<dbReference type="InterPro" id="IPR008628">
    <property type="entry name" value="GPP34-like"/>
</dbReference>
<evidence type="ECO:0008006" key="7">
    <source>
        <dbReference type="Google" id="ProtNLM"/>
    </source>
</evidence>
<protein>
    <recommendedName>
        <fullName evidence="7">GPP34 family phosphoprotein</fullName>
    </recommendedName>
</protein>
<dbReference type="Pfam" id="PF05719">
    <property type="entry name" value="GPP34"/>
    <property type="match status" value="1"/>
</dbReference>
<evidence type="ECO:0000313" key="5">
    <source>
        <dbReference type="EMBL" id="UYP45459.1"/>
    </source>
</evidence>
<evidence type="ECO:0000256" key="3">
    <source>
        <dbReference type="ARBA" id="ARBA00023121"/>
    </source>
</evidence>
<dbReference type="Proteomes" id="UP001208689">
    <property type="component" value="Chromosome"/>
</dbReference>
<proteinExistence type="predicted"/>
<reference evidence="5" key="1">
    <citation type="submission" date="2022-09" db="EMBL/GenBank/DDBJ databases">
        <title>Actin cytoskeleton and complex cell architecture in an #Asgard archaeon.</title>
        <authorList>
            <person name="Ponce Toledo R.I."/>
            <person name="Schleper C."/>
            <person name="Rodrigues Oliveira T."/>
            <person name="Wollweber F."/>
            <person name="Xu J."/>
            <person name="Rittmann S."/>
            <person name="Klingl A."/>
            <person name="Pilhofer M."/>
        </authorList>
    </citation>
    <scope>NUCLEOTIDE SEQUENCE</scope>
    <source>
        <strain evidence="5">B-35</strain>
    </source>
</reference>
<evidence type="ECO:0000256" key="1">
    <source>
        <dbReference type="ARBA" id="ARBA00004255"/>
    </source>
</evidence>
<sequence>MLIGEEIILIAIDGTKGTLNKDEIPHFKYAVTGALLKDLELLGKIRFGVNKKNDIMIEIIEDSPPTDPLLAQVLQIIIDYPKKKKVYKIVELLNKYHSDFFPQLINRLVEHGFIKKIEKKRLLIFKELQFSLTQSSIMSEIYDTLQEINSSIQSSSIHAISLLTLIKATKLSQNLFNQHNILFSNSDFTELLQTDMLAYYLNRFLEASEWGDLAVRVITS</sequence>
<gene>
    <name evidence="5" type="ORF">NEF87_001744</name>
</gene>
<keyword evidence="3" id="KW-0446">Lipid-binding</keyword>
<accession>A0ABY6HPM1</accession>
<keyword evidence="6" id="KW-1185">Reference proteome</keyword>
<organism evidence="5 6">
    <name type="scientific">Candidatus Lokiarchaeum ossiferum</name>
    <dbReference type="NCBI Taxonomy" id="2951803"/>
    <lineage>
        <taxon>Archaea</taxon>
        <taxon>Promethearchaeati</taxon>
        <taxon>Promethearchaeota</taxon>
        <taxon>Promethearchaeia</taxon>
        <taxon>Promethearchaeales</taxon>
        <taxon>Promethearchaeaceae</taxon>
        <taxon>Candidatus Lokiarchaeum</taxon>
    </lineage>
</organism>
<evidence type="ECO:0000256" key="2">
    <source>
        <dbReference type="ARBA" id="ARBA00023034"/>
    </source>
</evidence>
<keyword evidence="4" id="KW-0472">Membrane</keyword>
<keyword evidence="2" id="KW-0333">Golgi apparatus</keyword>